<accession>F8F6R5</accession>
<keyword evidence="1" id="KW-0472">Membrane</keyword>
<reference evidence="3" key="1">
    <citation type="submission" date="2011-06" db="EMBL/GenBank/DDBJ databases">
        <title>Complete genome sequence of Paenibacillus mucilaginosus KNP414.</title>
        <authorList>
            <person name="Wang J."/>
            <person name="Hu S."/>
            <person name="Hu X."/>
            <person name="Zhang B."/>
            <person name="Dong D."/>
            <person name="Zhang S."/>
            <person name="Zhao K."/>
            <person name="Wu D."/>
        </authorList>
    </citation>
    <scope>NUCLEOTIDE SEQUENCE [LARGE SCALE GENOMIC DNA]</scope>
    <source>
        <strain evidence="3">KNP414</strain>
    </source>
</reference>
<keyword evidence="1" id="KW-0812">Transmembrane</keyword>
<dbReference type="HOGENOM" id="CLU_3082651_0_0_9"/>
<reference evidence="2 3" key="2">
    <citation type="journal article" date="2013" name="Genome Announc.">
        <title>Genome Sequence of Growth-Improving Paenibacillus mucilaginosus Strain KNP414.</title>
        <authorList>
            <person name="Lu J.J."/>
            <person name="Wang J.F."/>
            <person name="Hu X.F."/>
        </authorList>
    </citation>
    <scope>NUCLEOTIDE SEQUENCE [LARGE SCALE GENOMIC DNA]</scope>
    <source>
        <strain evidence="2 3">KNP414</strain>
    </source>
</reference>
<sequence>MNWILIGIALYLTYYTFTYARKVWSDNNKPAGLALLMLSGCYLPLSLYLHFR</sequence>
<gene>
    <name evidence="2" type="ordered locus">KNP414_05057</name>
</gene>
<evidence type="ECO:0000313" key="3">
    <source>
        <dbReference type="Proteomes" id="UP000006620"/>
    </source>
</evidence>
<protein>
    <submittedName>
        <fullName evidence="2">Uncharacterized protein</fullName>
    </submittedName>
</protein>
<dbReference type="AlphaFoldDB" id="F8F6R5"/>
<evidence type="ECO:0000256" key="1">
    <source>
        <dbReference type="SAM" id="Phobius"/>
    </source>
</evidence>
<name>F8F6R5_PAEMK</name>
<dbReference type="PATRIC" id="fig|1036673.3.peg.4671"/>
<evidence type="ECO:0000313" key="2">
    <source>
        <dbReference type="EMBL" id="AEI43581.1"/>
    </source>
</evidence>
<organism evidence="2 3">
    <name type="scientific">Paenibacillus mucilaginosus (strain KNP414)</name>
    <dbReference type="NCBI Taxonomy" id="1036673"/>
    <lineage>
        <taxon>Bacteria</taxon>
        <taxon>Bacillati</taxon>
        <taxon>Bacillota</taxon>
        <taxon>Bacilli</taxon>
        <taxon>Bacillales</taxon>
        <taxon>Paenibacillaceae</taxon>
        <taxon>Paenibacillus</taxon>
    </lineage>
</organism>
<dbReference type="RefSeq" id="WP_013918734.1">
    <property type="nucleotide sequence ID" value="NC_015690.1"/>
</dbReference>
<feature type="transmembrane region" description="Helical" evidence="1">
    <location>
        <begin position="30"/>
        <end position="51"/>
    </location>
</feature>
<keyword evidence="1" id="KW-1133">Transmembrane helix</keyword>
<proteinExistence type="predicted"/>
<dbReference type="EMBL" id="CP002869">
    <property type="protein sequence ID" value="AEI43581.1"/>
    <property type="molecule type" value="Genomic_DNA"/>
</dbReference>
<dbReference type="Proteomes" id="UP000006620">
    <property type="component" value="Chromosome"/>
</dbReference>
<dbReference type="KEGG" id="pms:KNP414_05057"/>